<evidence type="ECO:0000256" key="1">
    <source>
        <dbReference type="SAM" id="MobiDB-lite"/>
    </source>
</evidence>
<dbReference type="Proteomes" id="UP000887575">
    <property type="component" value="Unassembled WGS sequence"/>
</dbReference>
<evidence type="ECO:0000313" key="2">
    <source>
        <dbReference type="Proteomes" id="UP000887575"/>
    </source>
</evidence>
<feature type="region of interest" description="Disordered" evidence="1">
    <location>
        <begin position="232"/>
        <end position="274"/>
    </location>
</feature>
<organism evidence="2 3">
    <name type="scientific">Mesorhabditis belari</name>
    <dbReference type="NCBI Taxonomy" id="2138241"/>
    <lineage>
        <taxon>Eukaryota</taxon>
        <taxon>Metazoa</taxon>
        <taxon>Ecdysozoa</taxon>
        <taxon>Nematoda</taxon>
        <taxon>Chromadorea</taxon>
        <taxon>Rhabditida</taxon>
        <taxon>Rhabditina</taxon>
        <taxon>Rhabditomorpha</taxon>
        <taxon>Rhabditoidea</taxon>
        <taxon>Rhabditidae</taxon>
        <taxon>Mesorhabditinae</taxon>
        <taxon>Mesorhabditis</taxon>
    </lineage>
</organism>
<reference evidence="3" key="1">
    <citation type="submission" date="2024-02" db="UniProtKB">
        <authorList>
            <consortium name="WormBaseParasite"/>
        </authorList>
    </citation>
    <scope>IDENTIFICATION</scope>
</reference>
<accession>A0AAF3EHB6</accession>
<sequence length="417" mass="47687">MAIRRESTHEQPSGSQSRLWVEVADPDLTEEEKENQSVISECVCGCRICSGRVEAFTRENARLMREIERLRLRVQALESSSHSDENSSSSISRRPPTPVGKVAPVSRKHKRESASTDISQSLSSTITSSHRSSASREIWNENSNETRERSSMVARTRNEEIVLPTMINLPLISTPIHRPRAERSHQTTPVIPSRSPTRLPPGARLQASSMGRLPIIRPQTETTNTRIRRAPSLRSRHESPNRTFIITSIRRDPSPAPARRTPILQPNQSSSSADEQVVIERLGSPTIPISQMTLMQRLLVKRPEFVRHCTERQDRIKQASMLRKTIHQRKLHTAALLAEDLIPLEDALPVLREDPNRVRAFTPESVRGRTRRVYQTTLEYQRRQHEREREVERAAARIIAHFSAEEQRRLRLRAVAH</sequence>
<feature type="compositionally biased region" description="Polar residues" evidence="1">
    <location>
        <begin position="186"/>
        <end position="196"/>
    </location>
</feature>
<feature type="region of interest" description="Disordered" evidence="1">
    <location>
        <begin position="180"/>
        <end position="205"/>
    </location>
</feature>
<feature type="region of interest" description="Disordered" evidence="1">
    <location>
        <begin position="78"/>
        <end position="155"/>
    </location>
</feature>
<dbReference type="AlphaFoldDB" id="A0AAF3EHB6"/>
<feature type="compositionally biased region" description="Low complexity" evidence="1">
    <location>
        <begin position="115"/>
        <end position="136"/>
    </location>
</feature>
<feature type="compositionally biased region" description="Polar residues" evidence="1">
    <location>
        <begin position="264"/>
        <end position="274"/>
    </location>
</feature>
<evidence type="ECO:0000313" key="3">
    <source>
        <dbReference type="WBParaSite" id="MBELARI_LOCUS13217"/>
    </source>
</evidence>
<keyword evidence="2" id="KW-1185">Reference proteome</keyword>
<protein>
    <submittedName>
        <fullName evidence="3">Uncharacterized protein</fullName>
    </submittedName>
</protein>
<feature type="region of interest" description="Disordered" evidence="1">
    <location>
        <begin position="1"/>
        <end position="20"/>
    </location>
</feature>
<proteinExistence type="predicted"/>
<name>A0AAF3EHB6_9BILA</name>
<feature type="compositionally biased region" description="Basic and acidic residues" evidence="1">
    <location>
        <begin position="144"/>
        <end position="155"/>
    </location>
</feature>
<dbReference type="WBParaSite" id="MBELARI_LOCUS13217">
    <property type="protein sequence ID" value="MBELARI_LOCUS13217"/>
    <property type="gene ID" value="MBELARI_LOCUS13217"/>
</dbReference>